<dbReference type="AlphaFoldDB" id="A0A7H0GRU2"/>
<evidence type="ECO:0000313" key="2">
    <source>
        <dbReference type="Proteomes" id="UP000516093"/>
    </source>
</evidence>
<evidence type="ECO:0000313" key="1">
    <source>
        <dbReference type="EMBL" id="QNP51008.1"/>
    </source>
</evidence>
<dbReference type="RefSeq" id="WP_187731310.1">
    <property type="nucleotide sequence ID" value="NZ_BMFN01000001.1"/>
</dbReference>
<dbReference type="Proteomes" id="UP000516093">
    <property type="component" value="Chromosome"/>
</dbReference>
<keyword evidence="2" id="KW-1185">Reference proteome</keyword>
<organism evidence="1 2">
    <name type="scientific">Hymenobacter qilianensis</name>
    <dbReference type="NCBI Taxonomy" id="1385715"/>
    <lineage>
        <taxon>Bacteria</taxon>
        <taxon>Pseudomonadati</taxon>
        <taxon>Bacteroidota</taxon>
        <taxon>Cytophagia</taxon>
        <taxon>Cytophagales</taxon>
        <taxon>Hymenobacteraceae</taxon>
        <taxon>Hymenobacter</taxon>
    </lineage>
</organism>
<protein>
    <submittedName>
        <fullName evidence="1">Uncharacterized protein</fullName>
    </submittedName>
</protein>
<reference evidence="1 2" key="1">
    <citation type="submission" date="2020-08" db="EMBL/GenBank/DDBJ databases">
        <title>Genome sequence of Hymenobacter qilianensis JCM 19763T.</title>
        <authorList>
            <person name="Hyun D.-W."/>
            <person name="Bae J.-W."/>
        </authorList>
    </citation>
    <scope>NUCLEOTIDE SEQUENCE [LARGE SCALE GENOMIC DNA]</scope>
    <source>
        <strain evidence="1 2">JCM 19763</strain>
    </source>
</reference>
<dbReference type="KEGG" id="hqi:H9L05_12800"/>
<dbReference type="EMBL" id="CP060784">
    <property type="protein sequence ID" value="QNP51008.1"/>
    <property type="molecule type" value="Genomic_DNA"/>
</dbReference>
<name>A0A7H0GRU2_9BACT</name>
<gene>
    <name evidence="1" type="ORF">H9L05_12800</name>
</gene>
<accession>A0A7H0GRU2</accession>
<sequence length="85" mass="9192">MKSPAEYLTGPVFQLTYPTGEVAESVPVVTYDDALLALEEALADAEEYKYLLLRAIRRNAPETVAPEATTITAETAVVPMYAEAA</sequence>
<proteinExistence type="predicted"/>